<keyword evidence="7" id="KW-1185">Reference proteome</keyword>
<dbReference type="PROSITE" id="PS50937">
    <property type="entry name" value="HTH_MERR_2"/>
    <property type="match status" value="1"/>
</dbReference>
<keyword evidence="3" id="KW-0238">DNA-binding</keyword>
<evidence type="ECO:0000313" key="7">
    <source>
        <dbReference type="Proteomes" id="UP001198983"/>
    </source>
</evidence>
<dbReference type="Pfam" id="PF13411">
    <property type="entry name" value="MerR_1"/>
    <property type="match status" value="1"/>
</dbReference>
<dbReference type="EMBL" id="CP081135">
    <property type="protein sequence ID" value="UEL49009.1"/>
    <property type="molecule type" value="Genomic_DNA"/>
</dbReference>
<dbReference type="SMART" id="SM00422">
    <property type="entry name" value="HTH_MERR"/>
    <property type="match status" value="1"/>
</dbReference>
<feature type="domain" description="HTH merR-type" evidence="5">
    <location>
        <begin position="4"/>
        <end position="73"/>
    </location>
</feature>
<evidence type="ECO:0000256" key="2">
    <source>
        <dbReference type="ARBA" id="ARBA00023015"/>
    </source>
</evidence>
<dbReference type="AlphaFoldDB" id="A0AAX2ZLN8"/>
<dbReference type="RefSeq" id="WP_228416920.1">
    <property type="nucleotide sequence ID" value="NZ_CP081135.1"/>
</dbReference>
<dbReference type="CDD" id="cd01106">
    <property type="entry name" value="HTH_TipAL-Mta"/>
    <property type="match status" value="1"/>
</dbReference>
<keyword evidence="4" id="KW-0804">Transcription</keyword>
<evidence type="ECO:0000313" key="6">
    <source>
        <dbReference type="EMBL" id="UEL49009.1"/>
    </source>
</evidence>
<dbReference type="SUPFAM" id="SSF46955">
    <property type="entry name" value="Putative DNA-binding domain"/>
    <property type="match status" value="1"/>
</dbReference>
<dbReference type="PANTHER" id="PTHR30204:SF69">
    <property type="entry name" value="MERR-FAMILY TRANSCRIPTIONAL REGULATOR"/>
    <property type="match status" value="1"/>
</dbReference>
<dbReference type="GO" id="GO:0003700">
    <property type="term" value="F:DNA-binding transcription factor activity"/>
    <property type="evidence" value="ECO:0007669"/>
    <property type="project" value="InterPro"/>
</dbReference>
<dbReference type="PANTHER" id="PTHR30204">
    <property type="entry name" value="REDOX-CYCLING DRUG-SENSING TRANSCRIPTIONAL ACTIVATOR SOXR"/>
    <property type="match status" value="1"/>
</dbReference>
<dbReference type="InterPro" id="IPR047057">
    <property type="entry name" value="MerR_fam"/>
</dbReference>
<keyword evidence="2" id="KW-0805">Transcription regulation</keyword>
<dbReference type="KEGG" id="tem:JW646_06055"/>
<name>A0AAX2ZLN8_9FIRM</name>
<protein>
    <submittedName>
        <fullName evidence="6">MerR family transcriptional regulator</fullName>
    </submittedName>
</protein>
<evidence type="ECO:0000256" key="4">
    <source>
        <dbReference type="ARBA" id="ARBA00023163"/>
    </source>
</evidence>
<sequence>MKDKYLIGEVSKLFNISRDTLVHYDNIGLLRPNKDENNGYRYYKIEDLNCLTDIIFYKTLNLSLNDIDEVMKDSSPEQVLSLIKDKEIYIHKEIEKLKKVQRRLEMMKISVEECIYDSKKVELVKDERESYFFLEITKEDKFNDFIELVEKIQNIDQYIFDYINFSFLIDEGDLFDNDAEKKIKWGLTITDNIEKIKDNIESKSIEFISEEQYMYTVIALDDKAYDNWIRYVRKIVIENKINVAGPILGQMLLTVYKDESPIDYFGLYIPVK</sequence>
<gene>
    <name evidence="6" type="ORF">JW646_06055</name>
</gene>
<dbReference type="Gene3D" id="1.10.1660.10">
    <property type="match status" value="1"/>
</dbReference>
<proteinExistence type="predicted"/>
<dbReference type="Proteomes" id="UP001198983">
    <property type="component" value="Chromosome"/>
</dbReference>
<organism evidence="6 7">
    <name type="scientific">Terrisporobacter hibernicus</name>
    <dbReference type="NCBI Taxonomy" id="2813371"/>
    <lineage>
        <taxon>Bacteria</taxon>
        <taxon>Bacillati</taxon>
        <taxon>Bacillota</taxon>
        <taxon>Clostridia</taxon>
        <taxon>Peptostreptococcales</taxon>
        <taxon>Peptostreptococcaceae</taxon>
        <taxon>Terrisporobacter</taxon>
    </lineage>
</organism>
<evidence type="ECO:0000256" key="1">
    <source>
        <dbReference type="ARBA" id="ARBA00022491"/>
    </source>
</evidence>
<dbReference type="GO" id="GO:0003677">
    <property type="term" value="F:DNA binding"/>
    <property type="evidence" value="ECO:0007669"/>
    <property type="project" value="UniProtKB-KW"/>
</dbReference>
<reference evidence="6 7" key="1">
    <citation type="journal article" date="2023" name="Int. J. Syst. Evol. Microbiol.">
        <title>Terrisporobacter hibernicus sp. nov., isolated from bovine faeces in Northern Ireland.</title>
        <authorList>
            <person name="Mitchell M."/>
            <person name="Nguyen S.V."/>
            <person name="Connor M."/>
            <person name="Fairley D.J."/>
            <person name="Donoghue O."/>
            <person name="Marshall H."/>
            <person name="Koolman L."/>
            <person name="McMullan G."/>
            <person name="Schaffer K.E."/>
            <person name="McGrath J.W."/>
            <person name="Fanning S."/>
        </authorList>
    </citation>
    <scope>NUCLEOTIDE SEQUENCE [LARGE SCALE GENOMIC DNA]</scope>
    <source>
        <strain evidence="6 7">MCA3</strain>
    </source>
</reference>
<dbReference type="InterPro" id="IPR009061">
    <property type="entry name" value="DNA-bd_dom_put_sf"/>
</dbReference>
<keyword evidence="1" id="KW-0678">Repressor</keyword>
<evidence type="ECO:0000256" key="3">
    <source>
        <dbReference type="ARBA" id="ARBA00023125"/>
    </source>
</evidence>
<dbReference type="InterPro" id="IPR000551">
    <property type="entry name" value="MerR-type_HTH_dom"/>
</dbReference>
<accession>A0AAX2ZLN8</accession>
<evidence type="ECO:0000259" key="5">
    <source>
        <dbReference type="PROSITE" id="PS50937"/>
    </source>
</evidence>